<evidence type="ECO:0000313" key="1">
    <source>
        <dbReference type="EMBL" id="KAJ4835781.1"/>
    </source>
</evidence>
<reference evidence="1" key="2">
    <citation type="journal article" date="2023" name="Plants (Basel)">
        <title>Annotation of the Turnera subulata (Passifloraceae) Draft Genome Reveals the S-Locus Evolved after the Divergence of Turneroideae from Passifloroideae in a Stepwise Manner.</title>
        <authorList>
            <person name="Henning P.M."/>
            <person name="Roalson E.H."/>
            <person name="Mir W."/>
            <person name="McCubbin A.G."/>
            <person name="Shore J.S."/>
        </authorList>
    </citation>
    <scope>NUCLEOTIDE SEQUENCE</scope>
    <source>
        <strain evidence="1">F60SS</strain>
    </source>
</reference>
<protein>
    <submittedName>
        <fullName evidence="1">Uncharacterized protein</fullName>
    </submittedName>
</protein>
<dbReference type="AlphaFoldDB" id="A0A9Q0FQM0"/>
<gene>
    <name evidence="1" type="ORF">Tsubulata_027046</name>
</gene>
<proteinExistence type="predicted"/>
<organism evidence="1 2">
    <name type="scientific">Turnera subulata</name>
    <dbReference type="NCBI Taxonomy" id="218843"/>
    <lineage>
        <taxon>Eukaryota</taxon>
        <taxon>Viridiplantae</taxon>
        <taxon>Streptophyta</taxon>
        <taxon>Embryophyta</taxon>
        <taxon>Tracheophyta</taxon>
        <taxon>Spermatophyta</taxon>
        <taxon>Magnoliopsida</taxon>
        <taxon>eudicotyledons</taxon>
        <taxon>Gunneridae</taxon>
        <taxon>Pentapetalae</taxon>
        <taxon>rosids</taxon>
        <taxon>fabids</taxon>
        <taxon>Malpighiales</taxon>
        <taxon>Passifloraceae</taxon>
        <taxon>Turnera</taxon>
    </lineage>
</organism>
<evidence type="ECO:0000313" key="2">
    <source>
        <dbReference type="Proteomes" id="UP001141552"/>
    </source>
</evidence>
<sequence>MVLFFTPQSSHEITTIFSSASFLFSAPSHPLPFTFTSRSSPLPYRCRFPSRGGTSGPCSFLEPPPAKPSLGCFGWQIRWCSGRRFDAVSMGLVLVFGSAMVQHGGLDDGFGDEQ</sequence>
<dbReference type="Proteomes" id="UP001141552">
    <property type="component" value="Unassembled WGS sequence"/>
</dbReference>
<keyword evidence="2" id="KW-1185">Reference proteome</keyword>
<accession>A0A9Q0FQM0</accession>
<reference evidence="1" key="1">
    <citation type="submission" date="2022-02" db="EMBL/GenBank/DDBJ databases">
        <authorList>
            <person name="Henning P.M."/>
            <person name="McCubbin A.G."/>
            <person name="Shore J.S."/>
        </authorList>
    </citation>
    <scope>NUCLEOTIDE SEQUENCE</scope>
    <source>
        <strain evidence="1">F60SS</strain>
        <tissue evidence="1">Leaves</tissue>
    </source>
</reference>
<dbReference type="EMBL" id="JAKUCV010004296">
    <property type="protein sequence ID" value="KAJ4835781.1"/>
    <property type="molecule type" value="Genomic_DNA"/>
</dbReference>
<name>A0A9Q0FQM0_9ROSI</name>
<comment type="caution">
    <text evidence="1">The sequence shown here is derived from an EMBL/GenBank/DDBJ whole genome shotgun (WGS) entry which is preliminary data.</text>
</comment>